<evidence type="ECO:0000256" key="5">
    <source>
        <dbReference type="HAMAP-Rule" id="MF_02126"/>
    </source>
</evidence>
<feature type="domain" description="Methyltransferase small" evidence="6">
    <location>
        <begin position="97"/>
        <end position="197"/>
    </location>
</feature>
<evidence type="ECO:0000256" key="2">
    <source>
        <dbReference type="ARBA" id="ARBA00022679"/>
    </source>
</evidence>
<feature type="binding site" evidence="5">
    <location>
        <position position="187"/>
    </location>
    <ligand>
        <name>S-adenosyl-L-methionine</name>
        <dbReference type="ChEBI" id="CHEBI:59789"/>
    </ligand>
</feature>
<dbReference type="RefSeq" id="WP_227733663.1">
    <property type="nucleotide sequence ID" value="NZ_JAJEPV010000037.1"/>
</dbReference>
<dbReference type="InterPro" id="IPR050320">
    <property type="entry name" value="N5-glutamine_MTase"/>
</dbReference>
<organism evidence="8 9">
    <name type="scientific">Waltera acetigignens</name>
    <dbReference type="NCBI Taxonomy" id="2981769"/>
    <lineage>
        <taxon>Bacteria</taxon>
        <taxon>Bacillati</taxon>
        <taxon>Bacillota</taxon>
        <taxon>Clostridia</taxon>
        <taxon>Lachnospirales</taxon>
        <taxon>Lachnospiraceae</taxon>
        <taxon>Waltera</taxon>
    </lineage>
</organism>
<sequence length="292" mass="32551">MTYRECYEKGCLALQTAGIEEATLDARLLLEAVCGTNRNDLLAHGEQLVTPEAEEKYLGWIGQRAEHIPLQQLTGEQDFMGLTFAVNEHVLIPRQDTEILVEEVLKQLHDGMRVLDMCTGSGCILLSLLHYSNACEGLGVDLSADALEVAEQNAETLLDAANADRVHFLQSDLFDKVEGKFEIIVSNPPYIASAEVEKLMPEVRDHEPRMALDGTEDGLHFYRRIIEEAGKHLVSSGMLFFEIGYDQGQAVSELMRTEGYREVQVVQDYAGLDRVVFGTYVTVQPAPFAKSR</sequence>
<dbReference type="AlphaFoldDB" id="A0AAE3A3A0"/>
<dbReference type="InterPro" id="IPR029063">
    <property type="entry name" value="SAM-dependent_MTases_sf"/>
</dbReference>
<protein>
    <recommendedName>
        <fullName evidence="5">Release factor glutamine methyltransferase</fullName>
        <shortName evidence="5">RF MTase</shortName>
        <ecNumber evidence="5">2.1.1.297</ecNumber>
    </recommendedName>
    <alternativeName>
        <fullName evidence="5">N5-glutamine methyltransferase PrmC</fullName>
    </alternativeName>
    <alternativeName>
        <fullName evidence="5">Protein-(glutamine-N5) MTase PrmC</fullName>
    </alternativeName>
    <alternativeName>
        <fullName evidence="5">Protein-glutamine N-methyltransferase PrmC</fullName>
    </alternativeName>
</protein>
<keyword evidence="1 5" id="KW-0489">Methyltransferase</keyword>
<evidence type="ECO:0000256" key="3">
    <source>
        <dbReference type="ARBA" id="ARBA00022691"/>
    </source>
</evidence>
<dbReference type="InterPro" id="IPR040758">
    <property type="entry name" value="PrmC_N"/>
</dbReference>
<dbReference type="Pfam" id="PF05175">
    <property type="entry name" value="MTS"/>
    <property type="match status" value="1"/>
</dbReference>
<dbReference type="InterPro" id="IPR004556">
    <property type="entry name" value="HemK-like"/>
</dbReference>
<evidence type="ECO:0000313" key="9">
    <source>
        <dbReference type="Proteomes" id="UP001197795"/>
    </source>
</evidence>
<dbReference type="Pfam" id="PF17827">
    <property type="entry name" value="PrmC_N"/>
    <property type="match status" value="1"/>
</dbReference>
<feature type="domain" description="Release factor glutamine methyltransferase N-terminal" evidence="7">
    <location>
        <begin position="8"/>
        <end position="75"/>
    </location>
</feature>
<dbReference type="HAMAP" id="MF_02126">
    <property type="entry name" value="RF_methyltr_PrmC"/>
    <property type="match status" value="1"/>
</dbReference>
<dbReference type="GO" id="GO:0102559">
    <property type="term" value="F:peptide chain release factor N(5)-glutamine methyltransferase activity"/>
    <property type="evidence" value="ECO:0007669"/>
    <property type="project" value="UniProtKB-EC"/>
</dbReference>
<proteinExistence type="inferred from homology"/>
<dbReference type="FunFam" id="3.40.50.150:FF:000053">
    <property type="entry name" value="Release factor glutamine methyltransferase"/>
    <property type="match status" value="1"/>
</dbReference>
<dbReference type="PANTHER" id="PTHR18895:SF74">
    <property type="entry name" value="MTRF1L RELEASE FACTOR GLUTAMINE METHYLTRANSFERASE"/>
    <property type="match status" value="1"/>
</dbReference>
<evidence type="ECO:0000259" key="7">
    <source>
        <dbReference type="Pfam" id="PF17827"/>
    </source>
</evidence>
<dbReference type="Proteomes" id="UP001197795">
    <property type="component" value="Unassembled WGS sequence"/>
</dbReference>
<dbReference type="CDD" id="cd02440">
    <property type="entry name" value="AdoMet_MTases"/>
    <property type="match status" value="1"/>
</dbReference>
<comment type="catalytic activity">
    <reaction evidence="4 5">
        <text>L-glutaminyl-[peptide chain release factor] + S-adenosyl-L-methionine = N(5)-methyl-L-glutaminyl-[peptide chain release factor] + S-adenosyl-L-homocysteine + H(+)</text>
        <dbReference type="Rhea" id="RHEA:42896"/>
        <dbReference type="Rhea" id="RHEA-COMP:10271"/>
        <dbReference type="Rhea" id="RHEA-COMP:10272"/>
        <dbReference type="ChEBI" id="CHEBI:15378"/>
        <dbReference type="ChEBI" id="CHEBI:30011"/>
        <dbReference type="ChEBI" id="CHEBI:57856"/>
        <dbReference type="ChEBI" id="CHEBI:59789"/>
        <dbReference type="ChEBI" id="CHEBI:61891"/>
        <dbReference type="EC" id="2.1.1.297"/>
    </reaction>
</comment>
<dbReference type="PANTHER" id="PTHR18895">
    <property type="entry name" value="HEMK METHYLTRANSFERASE"/>
    <property type="match status" value="1"/>
</dbReference>
<keyword evidence="2 5" id="KW-0808">Transferase</keyword>
<dbReference type="Gene3D" id="1.10.8.10">
    <property type="entry name" value="DNA helicase RuvA subunit, C-terminal domain"/>
    <property type="match status" value="1"/>
</dbReference>
<reference evidence="8 9" key="1">
    <citation type="submission" date="2021-10" db="EMBL/GenBank/DDBJ databases">
        <title>Anaerobic single-cell dispensing facilitates the cultivation of human gut bacteria.</title>
        <authorList>
            <person name="Afrizal A."/>
        </authorList>
    </citation>
    <scope>NUCLEOTIDE SEQUENCE [LARGE SCALE GENOMIC DNA]</scope>
    <source>
        <strain evidence="8 9">CLA-AA-H273</strain>
    </source>
</reference>
<gene>
    <name evidence="5 8" type="primary">prmC</name>
    <name evidence="8" type="ORF">LKD75_13525</name>
</gene>
<keyword evidence="3 5" id="KW-0949">S-adenosyl-L-methionine</keyword>
<dbReference type="GO" id="GO:0003676">
    <property type="term" value="F:nucleic acid binding"/>
    <property type="evidence" value="ECO:0007669"/>
    <property type="project" value="InterPro"/>
</dbReference>
<dbReference type="NCBIfam" id="TIGR00536">
    <property type="entry name" value="hemK_fam"/>
    <property type="match status" value="1"/>
</dbReference>
<dbReference type="SUPFAM" id="SSF53335">
    <property type="entry name" value="S-adenosyl-L-methionine-dependent methyltransferases"/>
    <property type="match status" value="1"/>
</dbReference>
<dbReference type="InterPro" id="IPR002052">
    <property type="entry name" value="DNA_methylase_N6_adenine_CS"/>
</dbReference>
<accession>A0AAE3A3A0</accession>
<dbReference type="EC" id="2.1.1.297" evidence="5"/>
<dbReference type="EMBL" id="JAJEPV010000037">
    <property type="protein sequence ID" value="MCC2120594.1"/>
    <property type="molecule type" value="Genomic_DNA"/>
</dbReference>
<dbReference type="NCBIfam" id="TIGR03534">
    <property type="entry name" value="RF_mod_PrmC"/>
    <property type="match status" value="1"/>
</dbReference>
<evidence type="ECO:0000256" key="4">
    <source>
        <dbReference type="ARBA" id="ARBA00048391"/>
    </source>
</evidence>
<name>A0AAE3A3A0_9FIRM</name>
<comment type="caution">
    <text evidence="8">The sequence shown here is derived from an EMBL/GenBank/DDBJ whole genome shotgun (WGS) entry which is preliminary data.</text>
</comment>
<comment type="caution">
    <text evidence="5">Lacks conserved residue(s) required for the propagation of feature annotation.</text>
</comment>
<dbReference type="InterPro" id="IPR019874">
    <property type="entry name" value="RF_methyltr_PrmC"/>
</dbReference>
<comment type="function">
    <text evidence="5">Methylates the class 1 translation termination release factors RF1/PrfA and RF2/PrfB on the glutamine residue of the universally conserved GGQ motif.</text>
</comment>
<keyword evidence="9" id="KW-1185">Reference proteome</keyword>
<evidence type="ECO:0000259" key="6">
    <source>
        <dbReference type="Pfam" id="PF05175"/>
    </source>
</evidence>
<evidence type="ECO:0000256" key="1">
    <source>
        <dbReference type="ARBA" id="ARBA00022603"/>
    </source>
</evidence>
<evidence type="ECO:0000313" key="8">
    <source>
        <dbReference type="EMBL" id="MCC2120594.1"/>
    </source>
</evidence>
<dbReference type="PROSITE" id="PS00092">
    <property type="entry name" value="N6_MTASE"/>
    <property type="match status" value="1"/>
</dbReference>
<feature type="binding site" evidence="5">
    <location>
        <begin position="187"/>
        <end position="190"/>
    </location>
    <ligand>
        <name>substrate</name>
    </ligand>
</feature>
<dbReference type="Gene3D" id="3.40.50.150">
    <property type="entry name" value="Vaccinia Virus protein VP39"/>
    <property type="match status" value="1"/>
</dbReference>
<comment type="similarity">
    <text evidence="5">Belongs to the protein N5-glutamine methyltransferase family. PrmC subfamily.</text>
</comment>
<dbReference type="InterPro" id="IPR007848">
    <property type="entry name" value="Small_mtfrase_dom"/>
</dbReference>
<dbReference type="GO" id="GO:0032259">
    <property type="term" value="P:methylation"/>
    <property type="evidence" value="ECO:0007669"/>
    <property type="project" value="UniProtKB-KW"/>
</dbReference>
<feature type="binding site" evidence="5">
    <location>
        <position position="141"/>
    </location>
    <ligand>
        <name>S-adenosyl-L-methionine</name>
        <dbReference type="ChEBI" id="CHEBI:59789"/>
    </ligand>
</feature>